<dbReference type="InterPro" id="IPR036770">
    <property type="entry name" value="Ankyrin_rpt-contain_sf"/>
</dbReference>
<name>A0A1C2DHG3_9PSED</name>
<evidence type="ECO:0000259" key="4">
    <source>
        <dbReference type="Pfam" id="PF15655"/>
    </source>
</evidence>
<dbReference type="Pfam" id="PF12796">
    <property type="entry name" value="Ank_2"/>
    <property type="match status" value="1"/>
</dbReference>
<evidence type="ECO:0000256" key="3">
    <source>
        <dbReference type="PROSITE-ProRule" id="PRU00023"/>
    </source>
</evidence>
<dbReference type="PROSITE" id="PS50088">
    <property type="entry name" value="ANK_REPEAT"/>
    <property type="match status" value="2"/>
</dbReference>
<dbReference type="PANTHER" id="PTHR24193">
    <property type="entry name" value="ANKYRIN REPEAT PROTEIN"/>
    <property type="match status" value="1"/>
</dbReference>
<dbReference type="InterPro" id="IPR002110">
    <property type="entry name" value="Ankyrin_rpt"/>
</dbReference>
<evidence type="ECO:0000313" key="6">
    <source>
        <dbReference type="Proteomes" id="UP000095143"/>
    </source>
</evidence>
<dbReference type="SMART" id="SM00248">
    <property type="entry name" value="ANK"/>
    <property type="match status" value="4"/>
</dbReference>
<dbReference type="Proteomes" id="UP000095143">
    <property type="component" value="Unassembled WGS sequence"/>
</dbReference>
<organism evidence="5 6">
    <name type="scientific">Pseudomonas graminis</name>
    <dbReference type="NCBI Taxonomy" id="158627"/>
    <lineage>
        <taxon>Bacteria</taxon>
        <taxon>Pseudomonadati</taxon>
        <taxon>Pseudomonadota</taxon>
        <taxon>Gammaproteobacteria</taxon>
        <taxon>Pseudomonadales</taxon>
        <taxon>Pseudomonadaceae</taxon>
        <taxon>Pseudomonas</taxon>
    </lineage>
</organism>
<feature type="domain" description="NTF2 fold immunity protein" evidence="4">
    <location>
        <begin position="188"/>
        <end position="307"/>
    </location>
</feature>
<proteinExistence type="predicted"/>
<sequence length="318" mass="34496">MSKKLLKAASRGQNDTLLSLLDGGADIDFIDKMPGRTALIEAAIAGHVHTLNLLIARGASLDKADKTLGFTALGWAADRGDLHAVNALLVAQASVDLTAHTYQQTPLMLSAREGHAGVVAALLAAGADVHSQTGNGHNALSMADARNHTEIVALLQQHGALAPSPPDEYSMPWPAVAADGSDVDDSNPASVLRGFILAMYAWETDCYSQKQRIDDGELAWSVIQAAQNQIIERFCTSKPRNYGRLGSFGFPPEYSPKDALVSVEREARRAVIMTRQAPSTRLRYEVLFGLTRKGDIWRIDTKKRRGWGEAADWERSIL</sequence>
<dbReference type="AlphaFoldDB" id="A0A1C2DHG3"/>
<protein>
    <recommendedName>
        <fullName evidence="4">NTF2 fold immunity protein domain-containing protein</fullName>
    </recommendedName>
</protein>
<dbReference type="PROSITE" id="PS50297">
    <property type="entry name" value="ANK_REP_REGION"/>
    <property type="match status" value="2"/>
</dbReference>
<dbReference type="PANTHER" id="PTHR24193:SF121">
    <property type="entry name" value="ADA2A-CONTAINING COMPLEX COMPONENT 3, ISOFORM D"/>
    <property type="match status" value="1"/>
</dbReference>
<accession>A0A1C2DHG3</accession>
<feature type="repeat" description="ANK" evidence="3">
    <location>
        <begin position="34"/>
        <end position="66"/>
    </location>
</feature>
<reference evidence="5 6" key="1">
    <citation type="submission" date="2016-08" db="EMBL/GenBank/DDBJ databases">
        <title>Whole genome sequence of Pseudomonas graminis strain UASWS1507, a potential biological control agent for agriculture.</title>
        <authorList>
            <person name="Crovadore J."/>
            <person name="Calmin G."/>
            <person name="Chablais R."/>
            <person name="Cochard B."/>
            <person name="Lefort F."/>
        </authorList>
    </citation>
    <scope>NUCLEOTIDE SEQUENCE [LARGE SCALE GENOMIC DNA]</scope>
    <source>
        <strain evidence="5 6">UASWS1507</strain>
    </source>
</reference>
<dbReference type="InterPro" id="IPR050663">
    <property type="entry name" value="Ankyrin-SOCS_Box"/>
</dbReference>
<keyword evidence="2 3" id="KW-0040">ANK repeat</keyword>
<keyword evidence="1" id="KW-0677">Repeat</keyword>
<dbReference type="GO" id="GO:0000976">
    <property type="term" value="F:transcription cis-regulatory region binding"/>
    <property type="evidence" value="ECO:0007669"/>
    <property type="project" value="TreeGrafter"/>
</dbReference>
<dbReference type="EMBL" id="MDEN01000068">
    <property type="protein sequence ID" value="OCX14167.1"/>
    <property type="molecule type" value="Genomic_DNA"/>
</dbReference>
<dbReference type="Gene3D" id="1.25.40.20">
    <property type="entry name" value="Ankyrin repeat-containing domain"/>
    <property type="match status" value="1"/>
</dbReference>
<dbReference type="InterPro" id="IPR028049">
    <property type="entry name" value="Imm-NTF2"/>
</dbReference>
<evidence type="ECO:0000313" key="5">
    <source>
        <dbReference type="EMBL" id="OCX14167.1"/>
    </source>
</evidence>
<evidence type="ECO:0000256" key="2">
    <source>
        <dbReference type="ARBA" id="ARBA00023043"/>
    </source>
</evidence>
<dbReference type="SUPFAM" id="SSF48403">
    <property type="entry name" value="Ankyrin repeat"/>
    <property type="match status" value="1"/>
</dbReference>
<gene>
    <name evidence="5" type="ORF">BBI10_21760</name>
</gene>
<dbReference type="Pfam" id="PF00023">
    <property type="entry name" value="Ank"/>
    <property type="match status" value="1"/>
</dbReference>
<dbReference type="Pfam" id="PF15655">
    <property type="entry name" value="Imm-NTF2"/>
    <property type="match status" value="1"/>
</dbReference>
<dbReference type="GO" id="GO:0045944">
    <property type="term" value="P:positive regulation of transcription by RNA polymerase II"/>
    <property type="evidence" value="ECO:0007669"/>
    <property type="project" value="TreeGrafter"/>
</dbReference>
<feature type="repeat" description="ANK" evidence="3">
    <location>
        <begin position="102"/>
        <end position="134"/>
    </location>
</feature>
<comment type="caution">
    <text evidence="5">The sequence shown here is derived from an EMBL/GenBank/DDBJ whole genome shotgun (WGS) entry which is preliminary data.</text>
</comment>
<evidence type="ECO:0000256" key="1">
    <source>
        <dbReference type="ARBA" id="ARBA00022737"/>
    </source>
</evidence>